<sequence>MSALARGYSLKRIRRKPKNLKLNLGCLLIPFKSLLQSLLLPGQQLKFLDSPATSYASRDLIRGLLVKEPQHRLGVKRCGTEIKQHLFFEGVNWALIRCNIPPEVPRPMESMLPRMPEEFGSVKPVGVGNKQSKDSRNRHGILG</sequence>
<organism evidence="10 11">
    <name type="scientific">Hibiscus sabdariffa</name>
    <name type="common">roselle</name>
    <dbReference type="NCBI Taxonomy" id="183260"/>
    <lineage>
        <taxon>Eukaryota</taxon>
        <taxon>Viridiplantae</taxon>
        <taxon>Streptophyta</taxon>
        <taxon>Embryophyta</taxon>
        <taxon>Tracheophyta</taxon>
        <taxon>Spermatophyta</taxon>
        <taxon>Magnoliopsida</taxon>
        <taxon>eudicotyledons</taxon>
        <taxon>Gunneridae</taxon>
        <taxon>Pentapetalae</taxon>
        <taxon>rosids</taxon>
        <taxon>malvids</taxon>
        <taxon>Malvales</taxon>
        <taxon>Malvaceae</taxon>
        <taxon>Malvoideae</taxon>
        <taxon>Hibiscus</taxon>
    </lineage>
</organism>
<keyword evidence="4" id="KW-0547">Nucleotide-binding</keyword>
<dbReference type="PANTHER" id="PTHR45637">
    <property type="entry name" value="FLIPPASE KINASE 1-RELATED"/>
    <property type="match status" value="1"/>
</dbReference>
<evidence type="ECO:0000256" key="1">
    <source>
        <dbReference type="ARBA" id="ARBA00012513"/>
    </source>
</evidence>
<dbReference type="Proteomes" id="UP001396334">
    <property type="component" value="Unassembled WGS sequence"/>
</dbReference>
<dbReference type="InterPro" id="IPR011009">
    <property type="entry name" value="Kinase-like_dom_sf"/>
</dbReference>
<evidence type="ECO:0000256" key="7">
    <source>
        <dbReference type="ARBA" id="ARBA00047899"/>
    </source>
</evidence>
<evidence type="ECO:0000313" key="11">
    <source>
        <dbReference type="Proteomes" id="UP001396334"/>
    </source>
</evidence>
<evidence type="ECO:0000256" key="2">
    <source>
        <dbReference type="ARBA" id="ARBA00022527"/>
    </source>
</evidence>
<name>A0ABR2QCM6_9ROSI</name>
<proteinExistence type="predicted"/>
<dbReference type="Gene3D" id="1.10.510.10">
    <property type="entry name" value="Transferase(Phosphotransferase) domain 1"/>
    <property type="match status" value="1"/>
</dbReference>
<protein>
    <recommendedName>
        <fullName evidence="1">non-specific serine/threonine protein kinase</fullName>
        <ecNumber evidence="1">2.7.11.1</ecNumber>
    </recommendedName>
</protein>
<reference evidence="10 11" key="1">
    <citation type="journal article" date="2024" name="G3 (Bethesda)">
        <title>Genome assembly of Hibiscus sabdariffa L. provides insights into metabolisms of medicinal natural products.</title>
        <authorList>
            <person name="Kim T."/>
        </authorList>
    </citation>
    <scope>NUCLEOTIDE SEQUENCE [LARGE SCALE GENOMIC DNA]</scope>
    <source>
        <strain evidence="10">TK-2024</strain>
        <tissue evidence="10">Old leaves</tissue>
    </source>
</reference>
<comment type="catalytic activity">
    <reaction evidence="7">
        <text>L-threonyl-[protein] + ATP = O-phospho-L-threonyl-[protein] + ADP + H(+)</text>
        <dbReference type="Rhea" id="RHEA:46608"/>
        <dbReference type="Rhea" id="RHEA-COMP:11060"/>
        <dbReference type="Rhea" id="RHEA-COMP:11605"/>
        <dbReference type="ChEBI" id="CHEBI:15378"/>
        <dbReference type="ChEBI" id="CHEBI:30013"/>
        <dbReference type="ChEBI" id="CHEBI:30616"/>
        <dbReference type="ChEBI" id="CHEBI:61977"/>
        <dbReference type="ChEBI" id="CHEBI:456216"/>
        <dbReference type="EC" id="2.7.11.1"/>
    </reaction>
</comment>
<evidence type="ECO:0000256" key="9">
    <source>
        <dbReference type="SAM" id="MobiDB-lite"/>
    </source>
</evidence>
<keyword evidence="5" id="KW-0418">Kinase</keyword>
<keyword evidence="6" id="KW-0067">ATP-binding</keyword>
<evidence type="ECO:0000256" key="3">
    <source>
        <dbReference type="ARBA" id="ARBA00022679"/>
    </source>
</evidence>
<gene>
    <name evidence="10" type="ORF">V6N11_083826</name>
</gene>
<evidence type="ECO:0000256" key="6">
    <source>
        <dbReference type="ARBA" id="ARBA00022840"/>
    </source>
</evidence>
<evidence type="ECO:0000256" key="4">
    <source>
        <dbReference type="ARBA" id="ARBA00022741"/>
    </source>
</evidence>
<dbReference type="SUPFAM" id="SSF56112">
    <property type="entry name" value="Protein kinase-like (PK-like)"/>
    <property type="match status" value="1"/>
</dbReference>
<evidence type="ECO:0000256" key="5">
    <source>
        <dbReference type="ARBA" id="ARBA00022777"/>
    </source>
</evidence>
<comment type="catalytic activity">
    <reaction evidence="8">
        <text>L-seryl-[protein] + ATP = O-phospho-L-seryl-[protein] + ADP + H(+)</text>
        <dbReference type="Rhea" id="RHEA:17989"/>
        <dbReference type="Rhea" id="RHEA-COMP:9863"/>
        <dbReference type="Rhea" id="RHEA-COMP:11604"/>
        <dbReference type="ChEBI" id="CHEBI:15378"/>
        <dbReference type="ChEBI" id="CHEBI:29999"/>
        <dbReference type="ChEBI" id="CHEBI:30616"/>
        <dbReference type="ChEBI" id="CHEBI:83421"/>
        <dbReference type="ChEBI" id="CHEBI:456216"/>
        <dbReference type="EC" id="2.7.11.1"/>
    </reaction>
</comment>
<evidence type="ECO:0000256" key="8">
    <source>
        <dbReference type="ARBA" id="ARBA00048679"/>
    </source>
</evidence>
<dbReference type="EMBL" id="JBBPBN010000041">
    <property type="protein sequence ID" value="KAK8998435.1"/>
    <property type="molecule type" value="Genomic_DNA"/>
</dbReference>
<keyword evidence="2" id="KW-0723">Serine/threonine-protein kinase</keyword>
<keyword evidence="3" id="KW-0808">Transferase</keyword>
<feature type="region of interest" description="Disordered" evidence="9">
    <location>
        <begin position="122"/>
        <end position="143"/>
    </location>
</feature>
<comment type="caution">
    <text evidence="10">The sequence shown here is derived from an EMBL/GenBank/DDBJ whole genome shotgun (WGS) entry which is preliminary data.</text>
</comment>
<evidence type="ECO:0000313" key="10">
    <source>
        <dbReference type="EMBL" id="KAK8998435.1"/>
    </source>
</evidence>
<dbReference type="EC" id="2.7.11.1" evidence="1"/>
<keyword evidence="11" id="KW-1185">Reference proteome</keyword>
<accession>A0ABR2QCM6</accession>